<dbReference type="Proteomes" id="UP000017944">
    <property type="component" value="Unassembled WGS sequence"/>
</dbReference>
<dbReference type="SUPFAM" id="SSF51905">
    <property type="entry name" value="FAD/NAD(P)-binding domain"/>
    <property type="match status" value="1"/>
</dbReference>
<dbReference type="PRINTS" id="PR00420">
    <property type="entry name" value="RNGMNOXGNASE"/>
</dbReference>
<proteinExistence type="inferred from homology"/>
<dbReference type="PANTHER" id="PTHR43624">
    <property type="entry name" value="ELECTRON TRANSFER FLAVOPROTEIN-QUINONE OXIDOREDUCTASE YDIS-RELATED"/>
    <property type="match status" value="1"/>
</dbReference>
<dbReference type="PANTHER" id="PTHR43624:SF2">
    <property type="entry name" value="ELECTRON TRANSFER FLAVOPROTEIN-QUINONE OXIDOREDUCTASE YDIS-RELATED"/>
    <property type="match status" value="1"/>
</dbReference>
<evidence type="ECO:0000256" key="3">
    <source>
        <dbReference type="ARBA" id="ARBA00022630"/>
    </source>
</evidence>
<dbReference type="GO" id="GO:0016491">
    <property type="term" value="F:oxidoreductase activity"/>
    <property type="evidence" value="ECO:0007669"/>
    <property type="project" value="UniProtKB-UniRule"/>
</dbReference>
<evidence type="ECO:0000256" key="4">
    <source>
        <dbReference type="ARBA" id="ARBA00022827"/>
    </source>
</evidence>
<dbReference type="SUPFAM" id="SSF54373">
    <property type="entry name" value="FAD-linked reductases, C-terminal domain"/>
    <property type="match status" value="1"/>
</dbReference>
<keyword evidence="8" id="KW-0830">Ubiquinone</keyword>
<comment type="similarity">
    <text evidence="2 6">Belongs to the ETF-QO/FixC family.</text>
</comment>
<evidence type="ECO:0000259" key="7">
    <source>
        <dbReference type="Pfam" id="PF01266"/>
    </source>
</evidence>
<dbReference type="AlphaFoldDB" id="A0A090NGP3"/>
<reference evidence="8 9" key="1">
    <citation type="submission" date="2013-10" db="EMBL/GenBank/DDBJ databases">
        <title>Draft genomes and the virulence plasmids of Sd1617 vaccine constructs: WRSd3 and WRSd5.</title>
        <authorList>
            <person name="Aksomboon Vongsawan A."/>
            <person name="Venkatesan M.M."/>
            <person name="Vaisvil B."/>
            <person name="Emel G."/>
            <person name="Kepatral V."/>
            <person name="Sethabutr O."/>
            <person name="Serichantalergs O."/>
            <person name="Mason C."/>
        </authorList>
    </citation>
    <scope>NUCLEOTIDE SEQUENCE [LARGE SCALE GENOMIC DNA]</scope>
    <source>
        <strain evidence="8 9">WRSd3</strain>
    </source>
</reference>
<protein>
    <recommendedName>
        <fullName evidence="6">Protein FixC</fullName>
    </recommendedName>
</protein>
<sequence length="433" mass="47432">MLCSGYLGHDMEDDCDIIIIGAGIAGTACALRCARAGLSVLLLERAEIPGSKNLSGGRLYTHALAELLPQFHLTAPLERRITHESLSLLTPDCATTFSSLQPGGESWSVLRARFDPWLVAEAEKEGVECIPGATVDALYEENGRVCGVICGDDILRARYVVLAEGANSVLTERHGLVTRPAGEAMALGIKEVLSLETSAIEERFHLENNEGAALLFSGGICDDFPGGAFLYTNQQTLSLGIVCPRSSLTQSRVPASELLARFKTHPAVRPLIKNTESLEYGAHLVPEGGLHSMPVQYAGNGWLLVGDALRSCVNTGISVRGMDMALTGAQAAAQTLISACQHHEPQNLFPLYHHNVERSLLWDVLQRYQHVPALLQRPGWYRAWPALMQDISRDLWDQGDKPVPPLRQLLWRHLRRHGLWHLAGDVIRSLRCL</sequence>
<organism evidence="8 9">
    <name type="scientific">Shigella dysenteriae WRSd3</name>
    <dbReference type="NCBI Taxonomy" id="1401327"/>
    <lineage>
        <taxon>Bacteria</taxon>
        <taxon>Pseudomonadati</taxon>
        <taxon>Pseudomonadota</taxon>
        <taxon>Gammaproteobacteria</taxon>
        <taxon>Enterobacterales</taxon>
        <taxon>Enterobacteriaceae</taxon>
        <taxon>Shigella</taxon>
    </lineage>
</organism>
<evidence type="ECO:0000313" key="9">
    <source>
        <dbReference type="Proteomes" id="UP000017944"/>
    </source>
</evidence>
<dbReference type="Pfam" id="PF01266">
    <property type="entry name" value="DAO"/>
    <property type="match status" value="1"/>
</dbReference>
<keyword evidence="4 6" id="KW-0274">FAD</keyword>
<dbReference type="InterPro" id="IPR006076">
    <property type="entry name" value="FAD-dep_OxRdtase"/>
</dbReference>
<name>A0A090NGP3_SHIDY</name>
<dbReference type="PATRIC" id="fig|1401327.3.peg.2050"/>
<comment type="function">
    <text evidence="6">Part of an electron transfer system.</text>
</comment>
<dbReference type="GO" id="GO:0071949">
    <property type="term" value="F:FAD binding"/>
    <property type="evidence" value="ECO:0007669"/>
    <property type="project" value="UniProtKB-UniRule"/>
</dbReference>
<keyword evidence="3 6" id="KW-0285">Flavoprotein</keyword>
<dbReference type="Gene3D" id="3.50.50.60">
    <property type="entry name" value="FAD/NAD(P)-binding domain"/>
    <property type="match status" value="1"/>
</dbReference>
<evidence type="ECO:0000256" key="2">
    <source>
        <dbReference type="ARBA" id="ARBA00006796"/>
    </source>
</evidence>
<comment type="cofactor">
    <cofactor evidence="1 6">
        <name>FAD</name>
        <dbReference type="ChEBI" id="CHEBI:57692"/>
    </cofactor>
</comment>
<keyword evidence="5 6" id="KW-0560">Oxidoreductase</keyword>
<accession>A0A090NGP3</accession>
<gene>
    <name evidence="8" type="ORF">WRSd3_02218</name>
</gene>
<evidence type="ECO:0000256" key="5">
    <source>
        <dbReference type="ARBA" id="ARBA00023002"/>
    </source>
</evidence>
<feature type="domain" description="FAD dependent oxidoreductase" evidence="7">
    <location>
        <begin position="16"/>
        <end position="69"/>
    </location>
</feature>
<evidence type="ECO:0000313" key="8">
    <source>
        <dbReference type="EMBL" id="ESU79320.1"/>
    </source>
</evidence>
<comment type="caution">
    <text evidence="8">The sequence shown here is derived from an EMBL/GenBank/DDBJ whole genome shotgun (WGS) entry which is preliminary data.</text>
</comment>
<dbReference type="InterPro" id="IPR036188">
    <property type="entry name" value="FAD/NAD-bd_sf"/>
</dbReference>
<evidence type="ECO:0000256" key="1">
    <source>
        <dbReference type="ARBA" id="ARBA00001974"/>
    </source>
</evidence>
<dbReference type="InterPro" id="IPR039651">
    <property type="entry name" value="FixC-like"/>
</dbReference>
<evidence type="ECO:0000256" key="6">
    <source>
        <dbReference type="RuleBase" id="RU366069"/>
    </source>
</evidence>
<dbReference type="EMBL" id="AXUT01000172">
    <property type="protein sequence ID" value="ESU79320.1"/>
    <property type="molecule type" value="Genomic_DNA"/>
</dbReference>